<sequence length="56" mass="6410">MHSSYFYLNEAVRFNPVIYNITVYFGVIGYGCNGFIAYYQNPFSLTCKVSKIVALI</sequence>
<evidence type="ECO:0000313" key="3">
    <source>
        <dbReference type="Proteomes" id="UP000022082"/>
    </source>
</evidence>
<keyword evidence="1" id="KW-0812">Transmembrane</keyword>
<comment type="caution">
    <text evidence="2">The sequence shown here is derived from an EMBL/GenBank/DDBJ whole genome shotgun (WGS) entry which is preliminary data.</text>
</comment>
<keyword evidence="1" id="KW-0472">Membrane</keyword>
<keyword evidence="1" id="KW-1133">Transmembrane helix</keyword>
<dbReference type="EMBL" id="JGDJ01000034">
    <property type="protein sequence ID" value="EXZ31333.1"/>
    <property type="molecule type" value="Genomic_DNA"/>
</dbReference>
<reference evidence="2 3" key="1">
    <citation type="submission" date="2014-02" db="EMBL/GenBank/DDBJ databases">
        <authorList>
            <person name="Sears C."/>
            <person name="Carroll K."/>
            <person name="Sack B.R."/>
            <person name="Qadri F."/>
            <person name="Myers L.L."/>
            <person name="Chung G.-T."/>
            <person name="Escheverria P."/>
            <person name="Fraser C.M."/>
            <person name="Sadzewicz L."/>
            <person name="Shefchek K.A."/>
            <person name="Tallon L."/>
            <person name="Das S.P."/>
            <person name="Daugherty S."/>
            <person name="Mongodin E.F."/>
        </authorList>
    </citation>
    <scope>NUCLEOTIDE SEQUENCE [LARGE SCALE GENOMIC DNA]</scope>
    <source>
        <strain evidence="2 3">S36L11</strain>
    </source>
</reference>
<accession>A0A015XI53</accession>
<feature type="transmembrane region" description="Helical" evidence="1">
    <location>
        <begin position="17"/>
        <end position="39"/>
    </location>
</feature>
<evidence type="ECO:0000256" key="1">
    <source>
        <dbReference type="SAM" id="Phobius"/>
    </source>
</evidence>
<name>A0A015XI53_BACFG</name>
<evidence type="ECO:0000313" key="2">
    <source>
        <dbReference type="EMBL" id="EXZ31333.1"/>
    </source>
</evidence>
<dbReference type="AlphaFoldDB" id="A0A015XI53"/>
<dbReference type="PATRIC" id="fig|1339327.3.peg.163"/>
<dbReference type="Proteomes" id="UP000022082">
    <property type="component" value="Unassembled WGS sequence"/>
</dbReference>
<organism evidence="2 3">
    <name type="scientific">Bacteroides fragilis str. S36L11</name>
    <dbReference type="NCBI Taxonomy" id="1339327"/>
    <lineage>
        <taxon>Bacteria</taxon>
        <taxon>Pseudomonadati</taxon>
        <taxon>Bacteroidota</taxon>
        <taxon>Bacteroidia</taxon>
        <taxon>Bacteroidales</taxon>
        <taxon>Bacteroidaceae</taxon>
        <taxon>Bacteroides</taxon>
    </lineage>
</organism>
<gene>
    <name evidence="2" type="ORF">M136_4878</name>
</gene>
<proteinExistence type="predicted"/>
<protein>
    <submittedName>
        <fullName evidence="2">Uncharacterized protein</fullName>
    </submittedName>
</protein>